<protein>
    <recommendedName>
        <fullName evidence="3">Calcineurin-like phosphoesterase</fullName>
    </recommendedName>
</protein>
<keyword evidence="2" id="KW-1185">Reference proteome</keyword>
<dbReference type="EMBL" id="BTRK01000002">
    <property type="protein sequence ID" value="GMR37827.1"/>
    <property type="molecule type" value="Genomic_DNA"/>
</dbReference>
<evidence type="ECO:0008006" key="3">
    <source>
        <dbReference type="Google" id="ProtNLM"/>
    </source>
</evidence>
<proteinExistence type="predicted"/>
<dbReference type="SUPFAM" id="SSF56300">
    <property type="entry name" value="Metallo-dependent phosphatases"/>
    <property type="match status" value="1"/>
</dbReference>
<dbReference type="PANTHER" id="PTHR45867">
    <property type="entry name" value="PURPLE ACID PHOSPHATASE"/>
    <property type="match status" value="1"/>
</dbReference>
<evidence type="ECO:0000313" key="2">
    <source>
        <dbReference type="Proteomes" id="UP001328107"/>
    </source>
</evidence>
<sequence length="108" mass="12581">FQTANKNRGARPWVFAYLHRPFYCSNQNSEECTDFENKLIVTFIKIYFFNIIRQLSFKGVDITFMGHEHSYERFLPRSPKSKEVFVAYPYKNPAGPIYIISGAAVCAQ</sequence>
<organism evidence="1 2">
    <name type="scientific">Pristionchus mayeri</name>
    <dbReference type="NCBI Taxonomy" id="1317129"/>
    <lineage>
        <taxon>Eukaryota</taxon>
        <taxon>Metazoa</taxon>
        <taxon>Ecdysozoa</taxon>
        <taxon>Nematoda</taxon>
        <taxon>Chromadorea</taxon>
        <taxon>Rhabditida</taxon>
        <taxon>Rhabditina</taxon>
        <taxon>Diplogasteromorpha</taxon>
        <taxon>Diplogasteroidea</taxon>
        <taxon>Neodiplogasteridae</taxon>
        <taxon>Pristionchus</taxon>
    </lineage>
</organism>
<gene>
    <name evidence="1" type="ORF">PMAYCL1PPCAC_08022</name>
</gene>
<reference evidence="2" key="1">
    <citation type="submission" date="2022-10" db="EMBL/GenBank/DDBJ databases">
        <title>Genome assembly of Pristionchus species.</title>
        <authorList>
            <person name="Yoshida K."/>
            <person name="Sommer R.J."/>
        </authorList>
    </citation>
    <scope>NUCLEOTIDE SEQUENCE [LARGE SCALE GENOMIC DNA]</scope>
    <source>
        <strain evidence="2">RS5460</strain>
    </source>
</reference>
<accession>A0AAN4ZH29</accession>
<feature type="non-terminal residue" evidence="1">
    <location>
        <position position="1"/>
    </location>
</feature>
<comment type="caution">
    <text evidence="1">The sequence shown here is derived from an EMBL/GenBank/DDBJ whole genome shotgun (WGS) entry which is preliminary data.</text>
</comment>
<dbReference type="InterPro" id="IPR029052">
    <property type="entry name" value="Metallo-depent_PP-like"/>
</dbReference>
<feature type="non-terminal residue" evidence="1">
    <location>
        <position position="108"/>
    </location>
</feature>
<dbReference type="Proteomes" id="UP001328107">
    <property type="component" value="Unassembled WGS sequence"/>
</dbReference>
<name>A0AAN4ZH29_9BILA</name>
<dbReference type="PANTHER" id="PTHR45867:SF10">
    <property type="entry name" value="PURPLE ACID PHOSPHATASE"/>
    <property type="match status" value="1"/>
</dbReference>
<evidence type="ECO:0000313" key="1">
    <source>
        <dbReference type="EMBL" id="GMR37827.1"/>
    </source>
</evidence>
<dbReference type="Gene3D" id="3.60.21.10">
    <property type="match status" value="1"/>
</dbReference>
<dbReference type="AlphaFoldDB" id="A0AAN4ZH29"/>